<dbReference type="Ensembl" id="ENSONIT00000078998.1">
    <property type="protein sequence ID" value="ENSONIP00000050952.1"/>
    <property type="gene ID" value="ENSONIG00000015149.2"/>
</dbReference>
<organism evidence="5 6">
    <name type="scientific">Oreochromis niloticus</name>
    <name type="common">Nile tilapia</name>
    <name type="synonym">Tilapia nilotica</name>
    <dbReference type="NCBI Taxonomy" id="8128"/>
    <lineage>
        <taxon>Eukaryota</taxon>
        <taxon>Metazoa</taxon>
        <taxon>Chordata</taxon>
        <taxon>Craniata</taxon>
        <taxon>Vertebrata</taxon>
        <taxon>Euteleostomi</taxon>
        <taxon>Actinopterygii</taxon>
        <taxon>Neopterygii</taxon>
        <taxon>Teleostei</taxon>
        <taxon>Neoteleostei</taxon>
        <taxon>Acanthomorphata</taxon>
        <taxon>Ovalentaria</taxon>
        <taxon>Cichlomorphae</taxon>
        <taxon>Cichliformes</taxon>
        <taxon>Cichlidae</taxon>
        <taxon>African cichlids</taxon>
        <taxon>Pseudocrenilabrinae</taxon>
        <taxon>Oreochromini</taxon>
        <taxon>Oreochromis</taxon>
    </lineage>
</organism>
<dbReference type="AlphaFoldDB" id="A0A669CU90"/>
<evidence type="ECO:0000256" key="1">
    <source>
        <dbReference type="ARBA" id="ARBA00004370"/>
    </source>
</evidence>
<dbReference type="InParanoid" id="A0A669CU90"/>
<dbReference type="InterPro" id="IPR013783">
    <property type="entry name" value="Ig-like_fold"/>
</dbReference>
<evidence type="ECO:0000256" key="2">
    <source>
        <dbReference type="ARBA" id="ARBA00022729"/>
    </source>
</evidence>
<comment type="subcellular location">
    <subcellularLocation>
        <location evidence="1">Membrane</location>
    </subcellularLocation>
</comment>
<evidence type="ECO:0000313" key="5">
    <source>
        <dbReference type="Ensembl" id="ENSONIP00000050952.1"/>
    </source>
</evidence>
<evidence type="ECO:0000256" key="4">
    <source>
        <dbReference type="ARBA" id="ARBA00023180"/>
    </source>
</evidence>
<evidence type="ECO:0008006" key="7">
    <source>
        <dbReference type="Google" id="ProtNLM"/>
    </source>
</evidence>
<dbReference type="Proteomes" id="UP000005207">
    <property type="component" value="Linkage group LG18"/>
</dbReference>
<reference evidence="6" key="1">
    <citation type="submission" date="2012-01" db="EMBL/GenBank/DDBJ databases">
        <title>The Genome Sequence of Oreochromis niloticus (Nile Tilapia).</title>
        <authorList>
            <consortium name="Broad Institute Genome Assembly Team"/>
            <consortium name="Broad Institute Sequencing Platform"/>
            <person name="Di Palma F."/>
            <person name="Johnson J."/>
            <person name="Lander E.S."/>
            <person name="Lindblad-Toh K."/>
        </authorList>
    </citation>
    <scope>NUCLEOTIDE SEQUENCE [LARGE SCALE GENOMIC DNA]</scope>
</reference>
<dbReference type="GeneTree" id="ENSGT00990000203939"/>
<keyword evidence="6" id="KW-1185">Reference proteome</keyword>
<dbReference type="SUPFAM" id="SSF48726">
    <property type="entry name" value="Immunoglobulin"/>
    <property type="match status" value="1"/>
</dbReference>
<evidence type="ECO:0000256" key="3">
    <source>
        <dbReference type="ARBA" id="ARBA00023136"/>
    </source>
</evidence>
<name>A0A669CU90_ORENI</name>
<proteinExistence type="predicted"/>
<keyword evidence="2" id="KW-0732">Signal</keyword>
<dbReference type="PANTHER" id="PTHR12080">
    <property type="entry name" value="SIGNALING LYMPHOCYTIC ACTIVATION MOLECULE"/>
    <property type="match status" value="1"/>
</dbReference>
<dbReference type="InterPro" id="IPR015631">
    <property type="entry name" value="CD2/SLAM_rcpt"/>
</dbReference>
<evidence type="ECO:0000313" key="6">
    <source>
        <dbReference type="Proteomes" id="UP000005207"/>
    </source>
</evidence>
<protein>
    <recommendedName>
        <fullName evidence="7">Immunoglobulin subtype domain-containing protein</fullName>
    </recommendedName>
</protein>
<accession>A0A669CU90</accession>
<reference evidence="5" key="3">
    <citation type="submission" date="2025-09" db="UniProtKB">
        <authorList>
            <consortium name="Ensembl"/>
        </authorList>
    </citation>
    <scope>IDENTIFICATION</scope>
</reference>
<dbReference type="GO" id="GO:0016020">
    <property type="term" value="C:membrane"/>
    <property type="evidence" value="ECO:0007669"/>
    <property type="project" value="UniProtKB-SubCell"/>
</dbReference>
<reference evidence="5" key="2">
    <citation type="submission" date="2025-08" db="UniProtKB">
        <authorList>
            <consortium name="Ensembl"/>
        </authorList>
    </citation>
    <scope>IDENTIFICATION</scope>
</reference>
<dbReference type="PANTHER" id="PTHR12080:SF80">
    <property type="entry name" value="IMMUNOGLOBULIN V-SET DOMAIN-CONTAINING PROTEIN"/>
    <property type="match status" value="1"/>
</dbReference>
<dbReference type="InterPro" id="IPR036179">
    <property type="entry name" value="Ig-like_dom_sf"/>
</dbReference>
<sequence>MKDCWNSFAAVNLVVRLDWCLQHVFVLHGKDLHLDTEKPVKLDEQTDLFWKCNSSNNIAKCVFNRDPFVYKKYAGRAELFGQNCSLKLKKVQHSDSGDYKAVVVGEQEQRVAEYKVIVQVAPADLTVDPVSTSSDSCNLTVTCSTVDFNISSSFRCDGKICSHAGEKDVKATTKFSSLSVYLHQDTIFCNHSNQVSWNQTMKVLKSYCETETAEITRFLKDLLCDVCMLSPCLTTCLFIVIESIHNPVQILECRKGLKYLNCESAVLHSIRCHTNYLCHSKKNPQPTALQWGVTGSPGKIVK</sequence>
<keyword evidence="3" id="KW-0472">Membrane</keyword>
<keyword evidence="4" id="KW-0325">Glycoprotein</keyword>
<dbReference type="Gene3D" id="2.60.40.10">
    <property type="entry name" value="Immunoglobulins"/>
    <property type="match status" value="1"/>
</dbReference>